<comment type="caution">
    <text evidence="1">The sequence shown here is derived from an EMBL/GenBank/DDBJ whole genome shotgun (WGS) entry which is preliminary data.</text>
</comment>
<reference evidence="1 2" key="1">
    <citation type="journal article" date="2016" name="Genome Announc.">
        <title>Draft Genome Sequences of Five Rapidly Growing Mycobacterium Species, M. thermoresistibile, M. fortuitum subsp. acetamidolyticum, M. canariasense, M. brisbanense, and M. novocastrense.</title>
        <authorList>
            <person name="Katahira K."/>
            <person name="Ogura Y."/>
            <person name="Gotoh Y."/>
            <person name="Hayashi T."/>
        </authorList>
    </citation>
    <scope>NUCLEOTIDE SEQUENCE [LARGE SCALE GENOMIC DNA]</scope>
    <source>
        <strain evidence="1 2">JCM6362</strain>
    </source>
</reference>
<gene>
    <name evidence="1" type="ORF">RMCT_3293</name>
</gene>
<sequence length="109" mass="12380">MPYLGAMVGDDRNTAGFTPLDGLHSEMPRSAALFAPAIDVSGDWTITGYLNWFWVYQTPEWPHGQEDLNARIDRAPDSHQHRQLLIVGPHPRDYFPTEPAWPGWPRAVK</sequence>
<proteinExistence type="predicted"/>
<reference evidence="2" key="2">
    <citation type="submission" date="2016-02" db="EMBL/GenBank/DDBJ databases">
        <title>Draft genome sequence of five rapidly growing Mycobacterium species.</title>
        <authorList>
            <person name="Katahira K."/>
            <person name="Gotou Y."/>
            <person name="Iida K."/>
            <person name="Ogura Y."/>
            <person name="Hayashi T."/>
        </authorList>
    </citation>
    <scope>NUCLEOTIDE SEQUENCE [LARGE SCALE GENOMIC DNA]</scope>
    <source>
        <strain evidence="2">JCM6362</strain>
    </source>
</reference>
<dbReference type="EMBL" id="BCTB01000042">
    <property type="protein sequence ID" value="GAT16324.1"/>
    <property type="molecule type" value="Genomic_DNA"/>
</dbReference>
<dbReference type="AlphaFoldDB" id="A0A100XGP0"/>
<dbReference type="Proteomes" id="UP000069654">
    <property type="component" value="Unassembled WGS sequence"/>
</dbReference>
<accession>A0A100XGP0</accession>
<evidence type="ECO:0000313" key="1">
    <source>
        <dbReference type="EMBL" id="GAT16324.1"/>
    </source>
</evidence>
<dbReference type="RefSeq" id="WP_003925103.1">
    <property type="nucleotide sequence ID" value="NZ_BCTB01000042.1"/>
</dbReference>
<evidence type="ECO:0000313" key="2">
    <source>
        <dbReference type="Proteomes" id="UP000069654"/>
    </source>
</evidence>
<organism evidence="1 2">
    <name type="scientific">Mycolicibacterium thermoresistibile</name>
    <name type="common">Mycobacterium thermoresistibile</name>
    <dbReference type="NCBI Taxonomy" id="1797"/>
    <lineage>
        <taxon>Bacteria</taxon>
        <taxon>Bacillati</taxon>
        <taxon>Actinomycetota</taxon>
        <taxon>Actinomycetes</taxon>
        <taxon>Mycobacteriales</taxon>
        <taxon>Mycobacteriaceae</taxon>
        <taxon>Mycolicibacterium</taxon>
    </lineage>
</organism>
<name>A0A100XGP0_MYCTH</name>
<dbReference type="STRING" id="1797.RMCT_3293"/>
<dbReference type="OrthoDB" id="4464925at2"/>
<protein>
    <submittedName>
        <fullName evidence="1">Uncharacterized protein</fullName>
    </submittedName>
</protein>